<evidence type="ECO:0000313" key="3">
    <source>
        <dbReference type="Proteomes" id="UP001607303"/>
    </source>
</evidence>
<protein>
    <submittedName>
        <fullName evidence="2">Uncharacterized protein</fullName>
    </submittedName>
</protein>
<proteinExistence type="predicted"/>
<evidence type="ECO:0000256" key="1">
    <source>
        <dbReference type="SAM" id="MobiDB-lite"/>
    </source>
</evidence>
<feature type="non-terminal residue" evidence="2">
    <location>
        <position position="164"/>
    </location>
</feature>
<comment type="caution">
    <text evidence="2">The sequence shown here is derived from an EMBL/GenBank/DDBJ whole genome shotgun (WGS) entry which is preliminary data.</text>
</comment>
<dbReference type="EMBL" id="JAYRBN010000056">
    <property type="protein sequence ID" value="KAL2743508.1"/>
    <property type="molecule type" value="Genomic_DNA"/>
</dbReference>
<evidence type="ECO:0000313" key="2">
    <source>
        <dbReference type="EMBL" id="KAL2743508.1"/>
    </source>
</evidence>
<dbReference type="Proteomes" id="UP001607303">
    <property type="component" value="Unassembled WGS sequence"/>
</dbReference>
<reference evidence="2 3" key="1">
    <citation type="journal article" date="2024" name="Ann. Entomol. Soc. Am.">
        <title>Genomic analyses of the southern and eastern yellowjacket wasps (Hymenoptera: Vespidae) reveal evolutionary signatures of social life.</title>
        <authorList>
            <person name="Catto M.A."/>
            <person name="Caine P.B."/>
            <person name="Orr S.E."/>
            <person name="Hunt B.G."/>
            <person name="Goodisman M.A.D."/>
        </authorList>
    </citation>
    <scope>NUCLEOTIDE SEQUENCE [LARGE SCALE GENOMIC DNA]</scope>
    <source>
        <strain evidence="2">232</strain>
        <tissue evidence="2">Head and thorax</tissue>
    </source>
</reference>
<feature type="compositionally biased region" description="Pro residues" evidence="1">
    <location>
        <begin position="66"/>
        <end position="80"/>
    </location>
</feature>
<feature type="region of interest" description="Disordered" evidence="1">
    <location>
        <begin position="1"/>
        <end position="22"/>
    </location>
</feature>
<feature type="region of interest" description="Disordered" evidence="1">
    <location>
        <begin position="65"/>
        <end position="99"/>
    </location>
</feature>
<gene>
    <name evidence="2" type="ORF">V1477_008997</name>
</gene>
<name>A0ABD2CGZ0_VESMC</name>
<sequence length="164" mass="17334">MKGSRGTMFPKHSPLRSKGWKMGLTRGNSAVSLVPWSVSRARPSTSAPPSPSLLPAATAAAASIPPLVPSAIPTPAPEPAPASSRRRKRKGGRRRPIGLHCYEKPLHPKRTIDLTLGIFYNCGNEFFGKFFIACEELARYSGNYDGGDRVGDAGGDVDGGSGSS</sequence>
<accession>A0ABD2CGZ0</accession>
<feature type="compositionally biased region" description="Basic residues" evidence="1">
    <location>
        <begin position="84"/>
        <end position="97"/>
    </location>
</feature>
<dbReference type="AlphaFoldDB" id="A0ABD2CGZ0"/>
<keyword evidence="3" id="KW-1185">Reference proteome</keyword>
<organism evidence="2 3">
    <name type="scientific">Vespula maculifrons</name>
    <name type="common">Eastern yellow jacket</name>
    <name type="synonym">Wasp</name>
    <dbReference type="NCBI Taxonomy" id="7453"/>
    <lineage>
        <taxon>Eukaryota</taxon>
        <taxon>Metazoa</taxon>
        <taxon>Ecdysozoa</taxon>
        <taxon>Arthropoda</taxon>
        <taxon>Hexapoda</taxon>
        <taxon>Insecta</taxon>
        <taxon>Pterygota</taxon>
        <taxon>Neoptera</taxon>
        <taxon>Endopterygota</taxon>
        <taxon>Hymenoptera</taxon>
        <taxon>Apocrita</taxon>
        <taxon>Aculeata</taxon>
        <taxon>Vespoidea</taxon>
        <taxon>Vespidae</taxon>
        <taxon>Vespinae</taxon>
        <taxon>Vespula</taxon>
    </lineage>
</organism>